<comment type="caution">
    <text evidence="1">The sequence shown here is derived from an EMBL/GenBank/DDBJ whole genome shotgun (WGS) entry which is preliminary data.</text>
</comment>
<name>A0A397USF0_9GLOM</name>
<dbReference type="EMBL" id="QKWP01001256">
    <property type="protein sequence ID" value="RIB10393.1"/>
    <property type="molecule type" value="Genomic_DNA"/>
</dbReference>
<accession>A0A397USF0</accession>
<dbReference type="STRING" id="44941.A0A397USF0"/>
<keyword evidence="2" id="KW-1185">Reference proteome</keyword>
<proteinExistence type="predicted"/>
<dbReference type="Proteomes" id="UP000266673">
    <property type="component" value="Unassembled WGS sequence"/>
</dbReference>
<evidence type="ECO:0000313" key="1">
    <source>
        <dbReference type="EMBL" id="RIB10393.1"/>
    </source>
</evidence>
<gene>
    <name evidence="1" type="ORF">C2G38_2206261</name>
</gene>
<organism evidence="1 2">
    <name type="scientific">Gigaspora rosea</name>
    <dbReference type="NCBI Taxonomy" id="44941"/>
    <lineage>
        <taxon>Eukaryota</taxon>
        <taxon>Fungi</taxon>
        <taxon>Fungi incertae sedis</taxon>
        <taxon>Mucoromycota</taxon>
        <taxon>Glomeromycotina</taxon>
        <taxon>Glomeromycetes</taxon>
        <taxon>Diversisporales</taxon>
        <taxon>Gigasporaceae</taxon>
        <taxon>Gigaspora</taxon>
    </lineage>
</organism>
<protein>
    <submittedName>
        <fullName evidence="1">Uncharacterized protein</fullName>
    </submittedName>
</protein>
<evidence type="ECO:0000313" key="2">
    <source>
        <dbReference type="Proteomes" id="UP000266673"/>
    </source>
</evidence>
<sequence>MGISDEIVEIKNHSVIWDYKLLNSTKLIIGKDRYLMPCELCLSIKQELNGGKKKLIVLGSYRLTFPSVSEPFFDI</sequence>
<dbReference type="OrthoDB" id="3365224at2759"/>
<reference evidence="1 2" key="1">
    <citation type="submission" date="2018-06" db="EMBL/GenBank/DDBJ databases">
        <title>Comparative genomics reveals the genomic features of Rhizophagus irregularis, R. cerebriforme, R. diaphanum and Gigaspora rosea, and their symbiotic lifestyle signature.</title>
        <authorList>
            <person name="Morin E."/>
            <person name="San Clemente H."/>
            <person name="Chen E.C.H."/>
            <person name="De La Providencia I."/>
            <person name="Hainaut M."/>
            <person name="Kuo A."/>
            <person name="Kohler A."/>
            <person name="Murat C."/>
            <person name="Tang N."/>
            <person name="Roy S."/>
            <person name="Loubradou J."/>
            <person name="Henrissat B."/>
            <person name="Grigoriev I.V."/>
            <person name="Corradi N."/>
            <person name="Roux C."/>
            <person name="Martin F.M."/>
        </authorList>
    </citation>
    <scope>NUCLEOTIDE SEQUENCE [LARGE SCALE GENOMIC DNA]</scope>
    <source>
        <strain evidence="1 2">DAOM 194757</strain>
    </source>
</reference>
<dbReference type="AlphaFoldDB" id="A0A397USF0"/>